<dbReference type="GO" id="GO:0080044">
    <property type="term" value="F:quercetin 7-O-glucosyltransferase activity"/>
    <property type="evidence" value="ECO:0007669"/>
    <property type="project" value="TreeGrafter"/>
</dbReference>
<dbReference type="Gene3D" id="3.40.50.2000">
    <property type="entry name" value="Glycogen Phosphorylase B"/>
    <property type="match status" value="2"/>
</dbReference>
<dbReference type="Pfam" id="PF00201">
    <property type="entry name" value="UDPGT"/>
    <property type="match status" value="1"/>
</dbReference>
<comment type="similarity">
    <text evidence="1 5">Belongs to the UDP-glycosyltransferase family.</text>
</comment>
<evidence type="ECO:0000256" key="1">
    <source>
        <dbReference type="ARBA" id="ARBA00009995"/>
    </source>
</evidence>
<dbReference type="CDD" id="cd03784">
    <property type="entry name" value="GT1_Gtf-like"/>
    <property type="match status" value="1"/>
</dbReference>
<name>A0A4S4DH66_CAMSN</name>
<dbReference type="PANTHER" id="PTHR11926:SF870">
    <property type="entry name" value="UDP-GLYCOSYLTRANSFERASE 75B1"/>
    <property type="match status" value="1"/>
</dbReference>
<evidence type="ECO:0000256" key="5">
    <source>
        <dbReference type="RuleBase" id="RU003718"/>
    </source>
</evidence>
<dbReference type="InterPro" id="IPR035595">
    <property type="entry name" value="UDP_glycos_trans_CS"/>
</dbReference>
<proteinExistence type="inferred from homology"/>
<dbReference type="PANTHER" id="PTHR11926">
    <property type="entry name" value="GLUCOSYL/GLUCURONOSYL TRANSFERASES"/>
    <property type="match status" value="1"/>
</dbReference>
<evidence type="ECO:0000313" key="7">
    <source>
        <dbReference type="EMBL" id="THG02075.1"/>
    </source>
</evidence>
<sequence length="584" mass="65698">MAGFRKDYHIPDDVHLMLAEKDVIPWEKEGFVPFTLQSIIETELRFPVQPLICEFLRQTRLCPTQLSTNTYRIIMGIAALNHQTGLNLGLAEIFHQYSIGSKDAGWVYYLRIRRRREKIVKHTPDKDLNDDDFFWVSGNFEDFQAQIPGRPINWKKGEPVLISAPFQGVINSVIQFAKNLKRMGVKVTILSSVSAQNRMAKASSSTPNGLTFVSFSDGYDDGVKLSDNLEHFRSENKLRGSKALSELIKARSEEGFPVTGVVYPMLLPWAAEVAREFNLPSAPLWIQPATIFTLYYHYFNGYGDLVKKICNDPSCAIELPGLGKLTSRDVPTFMLPSNTFSFGLPGFKEQINALDAKVNPKMLVNTFDALESKALRAIGKHNLIAIGPLVPSAFLDGKDQYDNAFGADLLQKSRDYVEWLDSKPQSSVVYISFGSLFNFPLQEMEEILRGLLESNRTFLWVLRALADGEKQEDQLSCRDELKKRGIIVSWRSQVEVLSHPSVGCFVAHCGWNSSAESLVFGIPVVCLPQFSDQPTNAKLLEDEYKTGVRATKNEEGAVEADEIKRCIELVVGHERLGKKNKKEC</sequence>
<dbReference type="AlphaFoldDB" id="A0A4S4DH66"/>
<evidence type="ECO:0000313" key="8">
    <source>
        <dbReference type="Proteomes" id="UP000306102"/>
    </source>
</evidence>
<evidence type="ECO:0000256" key="2">
    <source>
        <dbReference type="ARBA" id="ARBA00022676"/>
    </source>
</evidence>
<evidence type="ECO:0000256" key="6">
    <source>
        <dbReference type="RuleBase" id="RU362057"/>
    </source>
</evidence>
<reference evidence="7 8" key="1">
    <citation type="journal article" date="2018" name="Proc. Natl. Acad. Sci. U.S.A.">
        <title>Draft genome sequence of Camellia sinensis var. sinensis provides insights into the evolution of the tea genome and tea quality.</title>
        <authorList>
            <person name="Wei C."/>
            <person name="Yang H."/>
            <person name="Wang S."/>
            <person name="Zhao J."/>
            <person name="Liu C."/>
            <person name="Gao L."/>
            <person name="Xia E."/>
            <person name="Lu Y."/>
            <person name="Tai Y."/>
            <person name="She G."/>
            <person name="Sun J."/>
            <person name="Cao H."/>
            <person name="Tong W."/>
            <person name="Gao Q."/>
            <person name="Li Y."/>
            <person name="Deng W."/>
            <person name="Jiang X."/>
            <person name="Wang W."/>
            <person name="Chen Q."/>
            <person name="Zhang S."/>
            <person name="Li H."/>
            <person name="Wu J."/>
            <person name="Wang P."/>
            <person name="Li P."/>
            <person name="Shi C."/>
            <person name="Zheng F."/>
            <person name="Jian J."/>
            <person name="Huang B."/>
            <person name="Shan D."/>
            <person name="Shi M."/>
            <person name="Fang C."/>
            <person name="Yue Y."/>
            <person name="Li F."/>
            <person name="Li D."/>
            <person name="Wei S."/>
            <person name="Han B."/>
            <person name="Jiang C."/>
            <person name="Yin Y."/>
            <person name="Xia T."/>
            <person name="Zhang Z."/>
            <person name="Bennetzen J.L."/>
            <person name="Zhao S."/>
            <person name="Wan X."/>
        </authorList>
    </citation>
    <scope>NUCLEOTIDE SEQUENCE [LARGE SCALE GENOMIC DNA]</scope>
    <source>
        <strain evidence="8">cv. Shuchazao</strain>
        <tissue evidence="7">Leaf</tissue>
    </source>
</reference>
<dbReference type="GO" id="GO:0080043">
    <property type="term" value="F:quercetin 3-O-glucosyltransferase activity"/>
    <property type="evidence" value="ECO:0007669"/>
    <property type="project" value="TreeGrafter"/>
</dbReference>
<keyword evidence="8" id="KW-1185">Reference proteome</keyword>
<protein>
    <recommendedName>
        <fullName evidence="6">Glycosyltransferase</fullName>
        <ecNumber evidence="6">2.4.1.-</ecNumber>
    </recommendedName>
</protein>
<dbReference type="GO" id="GO:0009813">
    <property type="term" value="P:flavonoid biosynthetic process"/>
    <property type="evidence" value="ECO:0007669"/>
    <property type="project" value="UniProtKB-KW"/>
</dbReference>
<keyword evidence="3 5" id="KW-0808">Transferase</keyword>
<gene>
    <name evidence="7" type="ORF">TEA_025796</name>
</gene>
<dbReference type="EMBL" id="SDRB02011254">
    <property type="protein sequence ID" value="THG02075.1"/>
    <property type="molecule type" value="Genomic_DNA"/>
</dbReference>
<dbReference type="InterPro" id="IPR002213">
    <property type="entry name" value="UDP_glucos_trans"/>
</dbReference>
<dbReference type="PROSITE" id="PS00375">
    <property type="entry name" value="UDPGT"/>
    <property type="match status" value="1"/>
</dbReference>
<dbReference type="Proteomes" id="UP000306102">
    <property type="component" value="Unassembled WGS sequence"/>
</dbReference>
<keyword evidence="4" id="KW-0284">Flavonoid biosynthesis</keyword>
<organism evidence="7 8">
    <name type="scientific">Camellia sinensis var. sinensis</name>
    <name type="common">China tea</name>
    <dbReference type="NCBI Taxonomy" id="542762"/>
    <lineage>
        <taxon>Eukaryota</taxon>
        <taxon>Viridiplantae</taxon>
        <taxon>Streptophyta</taxon>
        <taxon>Embryophyta</taxon>
        <taxon>Tracheophyta</taxon>
        <taxon>Spermatophyta</taxon>
        <taxon>Magnoliopsida</taxon>
        <taxon>eudicotyledons</taxon>
        <taxon>Gunneridae</taxon>
        <taxon>Pentapetalae</taxon>
        <taxon>asterids</taxon>
        <taxon>Ericales</taxon>
        <taxon>Theaceae</taxon>
        <taxon>Camellia</taxon>
    </lineage>
</organism>
<comment type="caution">
    <text evidence="7">The sequence shown here is derived from an EMBL/GenBank/DDBJ whole genome shotgun (WGS) entry which is preliminary data.</text>
</comment>
<keyword evidence="2 5" id="KW-0328">Glycosyltransferase</keyword>
<accession>A0A4S4DH66</accession>
<evidence type="ECO:0000256" key="3">
    <source>
        <dbReference type="ARBA" id="ARBA00022679"/>
    </source>
</evidence>
<dbReference type="SUPFAM" id="SSF53756">
    <property type="entry name" value="UDP-Glycosyltransferase/glycogen phosphorylase"/>
    <property type="match status" value="1"/>
</dbReference>
<evidence type="ECO:0000256" key="4">
    <source>
        <dbReference type="ARBA" id="ARBA00023241"/>
    </source>
</evidence>
<dbReference type="EC" id="2.4.1.-" evidence="6"/>
<dbReference type="FunFam" id="3.40.50.2000:FF:000019">
    <property type="entry name" value="Glycosyltransferase"/>
    <property type="match status" value="1"/>
</dbReference>